<dbReference type="PANTHER" id="PTHR48125:SF12">
    <property type="entry name" value="AT HOOK TRANSCRIPTION FACTOR FAMILY-RELATED"/>
    <property type="match status" value="1"/>
</dbReference>
<dbReference type="InterPro" id="IPR057214">
    <property type="entry name" value="DUF7892"/>
</dbReference>
<dbReference type="EMBL" id="JBAWTH010000008">
    <property type="protein sequence ID" value="KAL2290842.1"/>
    <property type="molecule type" value="Genomic_DNA"/>
</dbReference>
<feature type="compositionally biased region" description="Basic and acidic residues" evidence="1">
    <location>
        <begin position="1193"/>
        <end position="1205"/>
    </location>
</feature>
<feature type="compositionally biased region" description="Polar residues" evidence="1">
    <location>
        <begin position="108"/>
        <end position="119"/>
    </location>
</feature>
<feature type="compositionally biased region" description="Basic and acidic residues" evidence="1">
    <location>
        <begin position="1408"/>
        <end position="1435"/>
    </location>
</feature>
<dbReference type="CDD" id="cd09917">
    <property type="entry name" value="F-box_SF"/>
    <property type="match status" value="1"/>
</dbReference>
<evidence type="ECO:0000259" key="2">
    <source>
        <dbReference type="Pfam" id="PF25422"/>
    </source>
</evidence>
<feature type="region of interest" description="Disordered" evidence="1">
    <location>
        <begin position="1161"/>
        <end position="1435"/>
    </location>
</feature>
<comment type="caution">
    <text evidence="3">The sequence shown here is derived from an EMBL/GenBank/DDBJ whole genome shotgun (WGS) entry which is preliminary data.</text>
</comment>
<feature type="region of interest" description="Disordered" evidence="1">
    <location>
        <begin position="731"/>
        <end position="855"/>
    </location>
</feature>
<feature type="compositionally biased region" description="Basic and acidic residues" evidence="1">
    <location>
        <begin position="1164"/>
        <end position="1180"/>
    </location>
</feature>
<feature type="region of interest" description="Disordered" evidence="1">
    <location>
        <begin position="1"/>
        <end position="122"/>
    </location>
</feature>
<keyword evidence="4" id="KW-1185">Reference proteome</keyword>
<feature type="compositionally biased region" description="Low complexity" evidence="1">
    <location>
        <begin position="1581"/>
        <end position="1591"/>
    </location>
</feature>
<accession>A0ABR4F821</accession>
<name>A0ABR4F821_9PEZI</name>
<proteinExistence type="predicted"/>
<organism evidence="3 4">
    <name type="scientific">Diaporthe vaccinii</name>
    <dbReference type="NCBI Taxonomy" id="105482"/>
    <lineage>
        <taxon>Eukaryota</taxon>
        <taxon>Fungi</taxon>
        <taxon>Dikarya</taxon>
        <taxon>Ascomycota</taxon>
        <taxon>Pezizomycotina</taxon>
        <taxon>Sordariomycetes</taxon>
        <taxon>Sordariomycetidae</taxon>
        <taxon>Diaporthales</taxon>
        <taxon>Diaporthaceae</taxon>
        <taxon>Diaporthe</taxon>
        <taxon>Diaporthe eres species complex</taxon>
    </lineage>
</organism>
<feature type="compositionally biased region" description="Basic and acidic residues" evidence="1">
    <location>
        <begin position="1358"/>
        <end position="1367"/>
    </location>
</feature>
<dbReference type="Pfam" id="PF25422">
    <property type="entry name" value="DUF7892"/>
    <property type="match status" value="1"/>
</dbReference>
<reference evidence="3 4" key="1">
    <citation type="submission" date="2024-03" db="EMBL/GenBank/DDBJ databases">
        <title>A high-quality draft genome sequence of Diaporthe vaccinii, a causative agent of upright dieback and viscid rot disease in cranberry plants.</title>
        <authorList>
            <person name="Sarrasin M."/>
            <person name="Lang B.F."/>
            <person name="Burger G."/>
        </authorList>
    </citation>
    <scope>NUCLEOTIDE SEQUENCE [LARGE SCALE GENOMIC DNA]</scope>
    <source>
        <strain evidence="3 4">IS7</strain>
    </source>
</reference>
<evidence type="ECO:0000313" key="3">
    <source>
        <dbReference type="EMBL" id="KAL2290842.1"/>
    </source>
</evidence>
<feature type="compositionally biased region" description="Basic and acidic residues" evidence="1">
    <location>
        <begin position="1387"/>
        <end position="1396"/>
    </location>
</feature>
<feature type="compositionally biased region" description="Polar residues" evidence="1">
    <location>
        <begin position="431"/>
        <end position="451"/>
    </location>
</feature>
<sequence>MAEGGRYSGAVDVTAADPDASATDFLPLDDSDSSSSNAQQSPLRGLDGNDSPSDVSMEAQSEDEDDAIIPTPHAQTLLADAAVSTASQHVPNSQLTGAASKKRKSPEDTSQPETRSNTLDPVKKLRLEQSEEDSQGDQRSGSVVDRSALPAEIWHHIFTFCPPRILGRLLCVNRLFNVYLDSSSKIRCDRPKSPSSGALPPLQPTAIWQASRRRFWPSMPSPLQDKTELDMWQLSVSATCQHCRKQGTVHPRDLPDPWQSGPGKDGVAIIWAFATRSCGTCLLTKSIKEIDILLSSSFPSTLASALPFVFVTQELNVISPATMERSQTPPSTSLTKIFWSQHVEALKQEFFSVKAMGTATVEEWLKGLEGRGHECRSDALRWENWAASGGLAQMRNVLYPGYRPSVPATMSTAVGPKTAGSASVVQIPGLNSASNHSRTATPSISSSQRNGITPDPFRRSSTGTASSFPSGRHERTKVEVAELKAARKAEIERRALALDPPLEPSVLAHIPSFQAALQIITPLDEQAWELLKSRLLAQRAEAEQREKENSAQALRQQEMDDKRNLAAAASKEARDAVDADWDEVQTPVRARIAGFADEIIRDGWENGDNVDRNSCSKFAVEVLTYIRKRFYAEVAKDAAAARASGATPVVDPPQGPFTQKLTLENMKWVFDIKIKPHTERHRKEIFLCNGCEVTVRYYGFEGVIQHYAAKHTTSLSIGNVVVHWRAEWPEQPPFTSEPRTTKPGFYQGQAPPAHSAYQQGLPAAPSQPYQTHPKPPAPAYGAAPPYSETYGQSPHPPYQAQGYGTHPYPPSDVYQHQPYPPAQVNPPGYLGPHTAPPGPPGLPGPQAQGPPGLPAPAAPYNYNFGAYQTNGQIRYQPVHPSTFSPQYRAQLEDMARMARELWNATSNMKDTLSIVRVQVVIHHLAKRFHARFGLPLPLATFIDGLSDHKDMRPVRNVNGLVCRVCHQVVGGYVASEEERRSYSLPQLTAHFQSKHVEPFVQMGQYGQPPEWTVDMVLLPEPAAVTNLRSAVSMDSQKFHLVNEAVPHLLGPVNIPEALPNVPPAYPGQPDHHQGYQNAPASDQVTHYGQTQTESVGVSLYQSTAASSALYSNLPPGPYDHTGPSLAGVNSMGPANGHALPELAAPAAGPATVPVAAAMSTALGRESERRSSQGFRQREQNARQNKKKNRKGAQGKDGDLLKRSEEEEKMAEEEAEREGDAIRAMWAADRAQTARKSAIPEGDRAEKTTAENTPSRRNTPSSAAAHNPSQAKVSQRNAHGGNVQRPRHGSKPGTPQQRQRFQSRPGDPPSTDAPSPRADPSVPNPRDAAYRGHQHRLSNVIYMDGNRDEPGDYGQYREPPMRDIEPRRSRSPVYTDYRPPPPQQYRQRSPERLEHDYQYLPPAPPLDGPRYDKPPPRDDYNYRGYPDEQVPRQRPHEVIEVEIIEYRRPDGSTWIEERPLRRIPNPEPERYYRDALPPAAPYDRGDPYAAGPSRPPPAQIVGESYRTPYERAYSRAPEGPPPQPTAAESYDPRHPSDAAPRHFQPRPQLPPQGPPPRNDQAYYEEEYDPRYPAGVPPPSAPIPAGSRAARYQ</sequence>
<dbReference type="PANTHER" id="PTHR48125">
    <property type="entry name" value="LP07818P1"/>
    <property type="match status" value="1"/>
</dbReference>
<feature type="compositionally biased region" description="Acidic residues" evidence="1">
    <location>
        <begin position="1206"/>
        <end position="1216"/>
    </location>
</feature>
<evidence type="ECO:0000256" key="1">
    <source>
        <dbReference type="SAM" id="MobiDB-lite"/>
    </source>
</evidence>
<feature type="region of interest" description="Disordered" evidence="1">
    <location>
        <begin position="542"/>
        <end position="569"/>
    </location>
</feature>
<feature type="compositionally biased region" description="Basic and acidic residues" evidence="1">
    <location>
        <begin position="1529"/>
        <end position="1539"/>
    </location>
</feature>
<feature type="domain" description="DUF7892" evidence="2">
    <location>
        <begin position="886"/>
        <end position="1044"/>
    </location>
</feature>
<evidence type="ECO:0000313" key="4">
    <source>
        <dbReference type="Proteomes" id="UP001600888"/>
    </source>
</evidence>
<dbReference type="SUPFAM" id="SSF81383">
    <property type="entry name" value="F-box domain"/>
    <property type="match status" value="1"/>
</dbReference>
<gene>
    <name evidence="3" type="ORF">FJTKL_14802</name>
</gene>
<feature type="compositionally biased region" description="Polar residues" evidence="1">
    <location>
        <begin position="1292"/>
        <end position="1301"/>
    </location>
</feature>
<feature type="compositionally biased region" description="Pro residues" evidence="1">
    <location>
        <begin position="1546"/>
        <end position="1556"/>
    </location>
</feature>
<feature type="compositionally biased region" description="Polar residues" evidence="1">
    <location>
        <begin position="1074"/>
        <end position="1083"/>
    </location>
</feature>
<feature type="compositionally biased region" description="Polar residues" evidence="1">
    <location>
        <begin position="1249"/>
        <end position="1276"/>
    </location>
</feature>
<feature type="region of interest" description="Disordered" evidence="1">
    <location>
        <begin position="1458"/>
        <end position="1591"/>
    </location>
</feature>
<feature type="compositionally biased region" description="Pro residues" evidence="1">
    <location>
        <begin position="834"/>
        <end position="843"/>
    </location>
</feature>
<feature type="region of interest" description="Disordered" evidence="1">
    <location>
        <begin position="1059"/>
        <end position="1083"/>
    </location>
</feature>
<feature type="compositionally biased region" description="Basic residues" evidence="1">
    <location>
        <begin position="1183"/>
        <end position="1192"/>
    </location>
</feature>
<dbReference type="InterPro" id="IPR036047">
    <property type="entry name" value="F-box-like_dom_sf"/>
</dbReference>
<feature type="compositionally biased region" description="Polar residues" evidence="1">
    <location>
        <begin position="84"/>
        <end position="97"/>
    </location>
</feature>
<dbReference type="Proteomes" id="UP001600888">
    <property type="component" value="Unassembled WGS sequence"/>
</dbReference>
<feature type="region of interest" description="Disordered" evidence="1">
    <location>
        <begin position="431"/>
        <end position="476"/>
    </location>
</feature>
<feature type="compositionally biased region" description="Polar residues" evidence="1">
    <location>
        <begin position="459"/>
        <end position="469"/>
    </location>
</feature>
<protein>
    <recommendedName>
        <fullName evidence="2">DUF7892 domain-containing protein</fullName>
    </recommendedName>
</protein>